<dbReference type="GO" id="GO:0060285">
    <property type="term" value="P:cilium-dependent cell motility"/>
    <property type="evidence" value="ECO:0007669"/>
    <property type="project" value="TreeGrafter"/>
</dbReference>
<dbReference type="PANTHER" id="PTHR21625:SF1">
    <property type="entry name" value="DYNEIN REGULATORY COMPLEX PROTEIN 1"/>
    <property type="match status" value="1"/>
</dbReference>
<dbReference type="GO" id="GO:0005858">
    <property type="term" value="C:axonemal dynein complex"/>
    <property type="evidence" value="ECO:0007669"/>
    <property type="project" value="InterPro"/>
</dbReference>
<sequence length="751" mass="86458">MMLPGFNDKQEEEDTGPSVDSEIQSERIEARRLRIQKRVEALRRAELGQDGLEKDDVKEELSKSRKQIEESRLRLTKLRNDGFDLVTSIRVAGDARENARRLEEEDAKRIRKEKLESEAKAGQERFEEITKKWETSLQKEIPQDLYEMLKQQKDACDLMIEEKNKLISDFEHELKVKDDTYVKDLKKQAEDIDLMIERMDEQVKSQTREYRNELNQIENAFVTERKELLDLHKSKWEGMMGGRAEKEEEYMKKRDERVERYEKDLQDLRVKDAEEYNQLKIKLETDVQILEQQLQQMRATYQLNQEKLEYNFQVLKKRDEENTITKSQQKRKITRLQDVLNNLKIKLKKQELQYKQENLQLTEDYKRVTEQFRELQKKSKHFMTADARKFTDVWIMNEQESKELLFKAVAQDRLIHEQQLGLRYQEPDLEFTTNVGPVMSEAAKKKGVPASVVVREVMSLGSEAGGAEVPDEASEAEHKKSAILQKLNPNTIKAILELLCDESGFLVESKLLKLLAPLGKDDQSLMKLDAIFEALHVDNEDDIHRLATYFINNQTAESSGETPAADVAAPVVDAATEERADSAAVDEEEVDGELARLADGADVQSERSAVSDSALTQLIHPNDCLRSLRAFVEDTKTAQTSSGKQPQFKITNTDGRDSTDDAAYWQKYTQVIDGKKEKLWDALVDSLDKYSETLQSRAHLLTETDAPAYPECRVENVASSIYQLQSQRRVGNTANSSSAVGRCATMKFIPL</sequence>
<reference evidence="7" key="1">
    <citation type="submission" date="2020-06" db="EMBL/GenBank/DDBJ databases">
        <title>Draft genome of Bugula neritina, a colonial animal packing powerful symbionts and potential medicines.</title>
        <authorList>
            <person name="Rayko M."/>
        </authorList>
    </citation>
    <scope>NUCLEOTIDE SEQUENCE [LARGE SCALE GENOMIC DNA]</scope>
    <source>
        <strain evidence="7">Kwan_BN1</strain>
    </source>
</reference>
<dbReference type="Proteomes" id="UP000593567">
    <property type="component" value="Unassembled WGS sequence"/>
</dbReference>
<feature type="region of interest" description="Disordered" evidence="4">
    <location>
        <begin position="49"/>
        <end position="68"/>
    </location>
</feature>
<gene>
    <name evidence="7" type="ORF">EB796_001767</name>
</gene>
<proteinExistence type="inferred from homology"/>
<evidence type="ECO:0000313" key="7">
    <source>
        <dbReference type="EMBL" id="KAF6039915.1"/>
    </source>
</evidence>
<accession>A0A7J7KP77</accession>
<evidence type="ECO:0000259" key="5">
    <source>
        <dbReference type="Pfam" id="PF14772"/>
    </source>
</evidence>
<keyword evidence="8" id="KW-1185">Reference proteome</keyword>
<dbReference type="InterPro" id="IPR029440">
    <property type="entry name" value="DRC1_C"/>
</dbReference>
<feature type="coiled-coil region" evidence="3">
    <location>
        <begin position="182"/>
        <end position="378"/>
    </location>
</feature>
<dbReference type="AlphaFoldDB" id="A0A7J7KP77"/>
<dbReference type="EMBL" id="VXIV02000200">
    <property type="protein sequence ID" value="KAF6039915.1"/>
    <property type="molecule type" value="Genomic_DNA"/>
</dbReference>
<feature type="region of interest" description="Disordered" evidence="4">
    <location>
        <begin position="1"/>
        <end position="27"/>
    </location>
</feature>
<dbReference type="GO" id="GO:0003352">
    <property type="term" value="P:regulation of cilium movement"/>
    <property type="evidence" value="ECO:0007669"/>
    <property type="project" value="TreeGrafter"/>
</dbReference>
<feature type="region of interest" description="Disordered" evidence="4">
    <location>
        <begin position="636"/>
        <end position="656"/>
    </location>
</feature>
<dbReference type="OrthoDB" id="10260459at2759"/>
<organism evidence="7 8">
    <name type="scientific">Bugula neritina</name>
    <name type="common">Brown bryozoan</name>
    <name type="synonym">Sertularia neritina</name>
    <dbReference type="NCBI Taxonomy" id="10212"/>
    <lineage>
        <taxon>Eukaryota</taxon>
        <taxon>Metazoa</taxon>
        <taxon>Spiralia</taxon>
        <taxon>Lophotrochozoa</taxon>
        <taxon>Bryozoa</taxon>
        <taxon>Gymnolaemata</taxon>
        <taxon>Cheilostomatida</taxon>
        <taxon>Flustrina</taxon>
        <taxon>Buguloidea</taxon>
        <taxon>Bugulidae</taxon>
        <taxon>Bugula</taxon>
    </lineage>
</organism>
<dbReference type="InterPro" id="IPR039750">
    <property type="entry name" value="DRC1/DRC2"/>
</dbReference>
<evidence type="ECO:0000256" key="4">
    <source>
        <dbReference type="SAM" id="MobiDB-lite"/>
    </source>
</evidence>
<dbReference type="InterPro" id="IPR039505">
    <property type="entry name" value="DRC1/2_N"/>
</dbReference>
<feature type="domain" description="Dynein regulatory complex protein 1 C-terminal" evidence="6">
    <location>
        <begin position="663"/>
        <end position="705"/>
    </location>
</feature>
<evidence type="ECO:0000256" key="1">
    <source>
        <dbReference type="ARBA" id="ARBA00009688"/>
    </source>
</evidence>
<comment type="caution">
    <text evidence="7">The sequence shown here is derived from an EMBL/GenBank/DDBJ whole genome shotgun (WGS) entry which is preliminary data.</text>
</comment>
<comment type="similarity">
    <text evidence="1">Belongs to the DRC1 family.</text>
</comment>
<evidence type="ECO:0000256" key="2">
    <source>
        <dbReference type="ARBA" id="ARBA00023054"/>
    </source>
</evidence>
<feature type="compositionally biased region" description="Polar residues" evidence="4">
    <location>
        <begin position="637"/>
        <end position="653"/>
    </location>
</feature>
<dbReference type="PANTHER" id="PTHR21625">
    <property type="entry name" value="NYD-SP28 PROTEIN"/>
    <property type="match status" value="1"/>
</dbReference>
<evidence type="ECO:0000313" key="8">
    <source>
        <dbReference type="Proteomes" id="UP000593567"/>
    </source>
</evidence>
<feature type="domain" description="Dynein regulatory complex protein 1/2 N-terminal" evidence="5">
    <location>
        <begin position="91"/>
        <end position="192"/>
    </location>
</feature>
<protein>
    <submittedName>
        <fullName evidence="7">DRC1</fullName>
    </submittedName>
</protein>
<name>A0A7J7KP77_BUGNE</name>
<dbReference type="Pfam" id="PF14772">
    <property type="entry name" value="NYD-SP28"/>
    <property type="match status" value="1"/>
</dbReference>
<dbReference type="Pfam" id="PF14775">
    <property type="entry name" value="NYD-SP28_assoc"/>
    <property type="match status" value="1"/>
</dbReference>
<evidence type="ECO:0000256" key="3">
    <source>
        <dbReference type="SAM" id="Coils"/>
    </source>
</evidence>
<evidence type="ECO:0000259" key="6">
    <source>
        <dbReference type="Pfam" id="PF14775"/>
    </source>
</evidence>
<dbReference type="GO" id="GO:0070286">
    <property type="term" value="P:axonemal dynein complex assembly"/>
    <property type="evidence" value="ECO:0007669"/>
    <property type="project" value="InterPro"/>
</dbReference>
<keyword evidence="2 3" id="KW-0175">Coiled coil</keyword>